<dbReference type="AlphaFoldDB" id="A0A1X7TXI1"/>
<proteinExistence type="predicted"/>
<reference evidence="1" key="1">
    <citation type="submission" date="2017-05" db="UniProtKB">
        <authorList>
            <consortium name="EnsemblMetazoa"/>
        </authorList>
    </citation>
    <scope>IDENTIFICATION</scope>
</reference>
<accession>A0A1X7TXI1</accession>
<dbReference type="EnsemblMetazoa" id="Aqu2.1.19816_001">
    <property type="protein sequence ID" value="Aqu2.1.19816_001"/>
    <property type="gene ID" value="Aqu2.1.19816"/>
</dbReference>
<organism evidence="1">
    <name type="scientific">Amphimedon queenslandica</name>
    <name type="common">Sponge</name>
    <dbReference type="NCBI Taxonomy" id="400682"/>
    <lineage>
        <taxon>Eukaryota</taxon>
        <taxon>Metazoa</taxon>
        <taxon>Porifera</taxon>
        <taxon>Demospongiae</taxon>
        <taxon>Heteroscleromorpha</taxon>
        <taxon>Haplosclerida</taxon>
        <taxon>Niphatidae</taxon>
        <taxon>Amphimedon</taxon>
    </lineage>
</organism>
<sequence length="141" mass="16827">MIGLCGIITRQSCVTTQFEVATTLEDEAVRERQLKEKRDKSKLDYYENHEKNLAKSRKYLAPNKHKILDYAKKNVENNIVPQINKKVSDYSKNYHTSHREERLEAFKNNYIANREERLEGFKDNYASNLEQREKDMNKYYA</sequence>
<name>A0A1X7TXI1_AMPQE</name>
<protein>
    <submittedName>
        <fullName evidence="1">Uncharacterized protein</fullName>
    </submittedName>
</protein>
<dbReference type="InParanoid" id="A0A1X7TXI1"/>
<evidence type="ECO:0000313" key="1">
    <source>
        <dbReference type="EnsemblMetazoa" id="Aqu2.1.19816_001"/>
    </source>
</evidence>